<dbReference type="PANTHER" id="PTHR10192:SF28">
    <property type="entry name" value="MOLYBDOPTERIN MOLYBDENUMTRANSFERASE"/>
    <property type="match status" value="1"/>
</dbReference>
<reference evidence="3" key="1">
    <citation type="submission" date="2022-05" db="EMBL/GenBank/DDBJ databases">
        <title>Draft genome sequence of Clostridium tertium strain CP3 isolated from Peru.</title>
        <authorList>
            <person name="Hurtado R."/>
            <person name="Lima L."/>
            <person name="Sousa T."/>
            <person name="Jaiswal A.K."/>
            <person name="Tiwari S."/>
            <person name="Maturrano L."/>
            <person name="Brenig B."/>
            <person name="Azevedo V."/>
        </authorList>
    </citation>
    <scope>NUCLEOTIDE SEQUENCE</scope>
    <source>
        <strain evidence="3">CP3</strain>
    </source>
</reference>
<comment type="caution">
    <text evidence="3">The sequence shown here is derived from an EMBL/GenBank/DDBJ whole genome shotgun (WGS) entry which is preliminary data.</text>
</comment>
<gene>
    <name evidence="3" type="ORF">NE398_00625</name>
</gene>
<keyword evidence="4" id="KW-1185">Reference proteome</keyword>
<dbReference type="SUPFAM" id="SSF53218">
    <property type="entry name" value="Molybdenum cofactor biosynthesis proteins"/>
    <property type="match status" value="1"/>
</dbReference>
<dbReference type="SMART" id="SM00852">
    <property type="entry name" value="MoCF_biosynth"/>
    <property type="match status" value="1"/>
</dbReference>
<comment type="pathway">
    <text evidence="1">Cofactor biosynthesis; molybdopterin biosynthesis.</text>
</comment>
<dbReference type="EC" id="2.10.1.1" evidence="1"/>
<keyword evidence="1" id="KW-0479">Metal-binding</keyword>
<organism evidence="3 4">
    <name type="scientific">Clostridium tertium</name>
    <dbReference type="NCBI Taxonomy" id="1559"/>
    <lineage>
        <taxon>Bacteria</taxon>
        <taxon>Bacillati</taxon>
        <taxon>Bacillota</taxon>
        <taxon>Clostridia</taxon>
        <taxon>Eubacteriales</taxon>
        <taxon>Clostridiaceae</taxon>
        <taxon>Clostridium</taxon>
    </lineage>
</organism>
<evidence type="ECO:0000256" key="1">
    <source>
        <dbReference type="RuleBase" id="RU365090"/>
    </source>
</evidence>
<dbReference type="InterPro" id="IPR001453">
    <property type="entry name" value="MoaB/Mog_dom"/>
</dbReference>
<feature type="domain" description="MoaB/Mog" evidence="2">
    <location>
        <begin position="172"/>
        <end position="304"/>
    </location>
</feature>
<dbReference type="Pfam" id="PF00994">
    <property type="entry name" value="MoCF_biosynth"/>
    <property type="match status" value="1"/>
</dbReference>
<dbReference type="CDD" id="cd03522">
    <property type="entry name" value="MoeA_like"/>
    <property type="match status" value="1"/>
</dbReference>
<dbReference type="InterPro" id="IPR036425">
    <property type="entry name" value="MoaB/Mog-like_dom_sf"/>
</dbReference>
<dbReference type="Gene3D" id="3.40.980.10">
    <property type="entry name" value="MoaB/Mog-like domain"/>
    <property type="match status" value="1"/>
</dbReference>
<keyword evidence="1" id="KW-0460">Magnesium</keyword>
<dbReference type="GO" id="GO:0061599">
    <property type="term" value="F:molybdopterin molybdotransferase activity"/>
    <property type="evidence" value="ECO:0007669"/>
    <property type="project" value="UniProtKB-UniRule"/>
</dbReference>
<dbReference type="PANTHER" id="PTHR10192">
    <property type="entry name" value="MOLYBDOPTERIN BIOSYNTHESIS PROTEIN"/>
    <property type="match status" value="1"/>
</dbReference>
<dbReference type="Proteomes" id="UP001141183">
    <property type="component" value="Unassembled WGS sequence"/>
</dbReference>
<dbReference type="RefSeq" id="WP_272469966.1">
    <property type="nucleotide sequence ID" value="NZ_JAMRYU010000001.1"/>
</dbReference>
<dbReference type="GO" id="GO:0005829">
    <property type="term" value="C:cytosol"/>
    <property type="evidence" value="ECO:0007669"/>
    <property type="project" value="TreeGrafter"/>
</dbReference>
<comment type="cofactor">
    <cofactor evidence="1">
        <name>Mg(2+)</name>
        <dbReference type="ChEBI" id="CHEBI:18420"/>
    </cofactor>
</comment>
<proteinExistence type="inferred from homology"/>
<comment type="similarity">
    <text evidence="1">Belongs to the MoeA family.</text>
</comment>
<evidence type="ECO:0000313" key="4">
    <source>
        <dbReference type="Proteomes" id="UP001141183"/>
    </source>
</evidence>
<keyword evidence="1" id="KW-0808">Transferase</keyword>
<keyword evidence="1" id="KW-0500">Molybdenum</keyword>
<comment type="catalytic activity">
    <reaction evidence="1">
        <text>adenylyl-molybdopterin + molybdate = Mo-molybdopterin + AMP + H(+)</text>
        <dbReference type="Rhea" id="RHEA:35047"/>
        <dbReference type="ChEBI" id="CHEBI:15378"/>
        <dbReference type="ChEBI" id="CHEBI:36264"/>
        <dbReference type="ChEBI" id="CHEBI:62727"/>
        <dbReference type="ChEBI" id="CHEBI:71302"/>
        <dbReference type="ChEBI" id="CHEBI:456215"/>
    </reaction>
</comment>
<evidence type="ECO:0000313" key="3">
    <source>
        <dbReference type="EMBL" id="MDC4238678.1"/>
    </source>
</evidence>
<accession>A0A9X3XGP7</accession>
<dbReference type="EMBL" id="JAMRYU010000001">
    <property type="protein sequence ID" value="MDC4238678.1"/>
    <property type="molecule type" value="Genomic_DNA"/>
</dbReference>
<dbReference type="GO" id="GO:0006777">
    <property type="term" value="P:Mo-molybdopterin cofactor biosynthetic process"/>
    <property type="evidence" value="ECO:0007669"/>
    <property type="project" value="UniProtKB-UniRule"/>
</dbReference>
<name>A0A9X3XGP7_9CLOT</name>
<comment type="function">
    <text evidence="1">Catalyzes the insertion of molybdate into adenylated molybdopterin with the concomitant release of AMP.</text>
</comment>
<sequence>MKVIDVRKAIGWTLCHDITKIVPGEFKGVAFKKGHIIEEKDIDELLSIGKDHIYIWDEDENLVHENEAAEFLKDICAGNGLTFSEVKEGKIEFFAAIDGLLKIDLDLLVELNSIDEIILSTIKNNTVVKKGDKIAATKVIPLAIKKEKLFEAQSVTSKKIINVIPIKPKKVAIVTTGNEVYYGRIKDAFKDAIEKRVYPYGCEIVGQTIIKDNLEEIKEAINYWLENGAEMILCTGGMSVDADDLTPKAIREIGAEIVSYGTPIFPGAMFLISYKGNIPILGLPGGVIFSKGTTFDVILPRVLAGEKLTKNDIASYSHGGLCIINDYI</sequence>
<evidence type="ECO:0000259" key="2">
    <source>
        <dbReference type="SMART" id="SM00852"/>
    </source>
</evidence>
<dbReference type="GO" id="GO:0046872">
    <property type="term" value="F:metal ion binding"/>
    <property type="evidence" value="ECO:0007669"/>
    <property type="project" value="UniProtKB-UniRule"/>
</dbReference>
<keyword evidence="1" id="KW-0501">Molybdenum cofactor biosynthesis</keyword>
<protein>
    <recommendedName>
        <fullName evidence="1">Molybdopterin molybdenumtransferase</fullName>
        <ecNumber evidence="1">2.10.1.1</ecNumber>
    </recommendedName>
</protein>
<dbReference type="AlphaFoldDB" id="A0A9X3XGP7"/>
<dbReference type="InterPro" id="IPR038987">
    <property type="entry name" value="MoeA-like"/>
</dbReference>